<dbReference type="AlphaFoldDB" id="A0AAE1DV20"/>
<dbReference type="EMBL" id="JAWDGP010002355">
    <property type="protein sequence ID" value="KAK3783812.1"/>
    <property type="molecule type" value="Genomic_DNA"/>
</dbReference>
<proteinExistence type="predicted"/>
<evidence type="ECO:0000313" key="1">
    <source>
        <dbReference type="EMBL" id="KAK3783812.1"/>
    </source>
</evidence>
<comment type="caution">
    <text evidence="1">The sequence shown here is derived from an EMBL/GenBank/DDBJ whole genome shotgun (WGS) entry which is preliminary data.</text>
</comment>
<accession>A0AAE1DV20</accession>
<sequence>MRLSTAFLAGLTFPFPFQREKHKRLFRRTSEHLQWLLAKFSYFLFVSTVILRPPGCDTVTRGAVMLLILDSVNQGCNLRQQSPPIIPQE</sequence>
<keyword evidence="2" id="KW-1185">Reference proteome</keyword>
<gene>
    <name evidence="1" type="ORF">RRG08_063473</name>
</gene>
<dbReference type="Proteomes" id="UP001283361">
    <property type="component" value="Unassembled WGS sequence"/>
</dbReference>
<reference evidence="1" key="1">
    <citation type="journal article" date="2023" name="G3 (Bethesda)">
        <title>A reference genome for the long-term kleptoplast-retaining sea slug Elysia crispata morphotype clarki.</title>
        <authorList>
            <person name="Eastman K.E."/>
            <person name="Pendleton A.L."/>
            <person name="Shaikh M.A."/>
            <person name="Suttiyut T."/>
            <person name="Ogas R."/>
            <person name="Tomko P."/>
            <person name="Gavelis G."/>
            <person name="Widhalm J.R."/>
            <person name="Wisecaver J.H."/>
        </authorList>
    </citation>
    <scope>NUCLEOTIDE SEQUENCE</scope>
    <source>
        <strain evidence="1">ECLA1</strain>
    </source>
</reference>
<protein>
    <submittedName>
        <fullName evidence="1">Uncharacterized protein</fullName>
    </submittedName>
</protein>
<evidence type="ECO:0000313" key="2">
    <source>
        <dbReference type="Proteomes" id="UP001283361"/>
    </source>
</evidence>
<name>A0AAE1DV20_9GAST</name>
<organism evidence="1 2">
    <name type="scientific">Elysia crispata</name>
    <name type="common">lettuce slug</name>
    <dbReference type="NCBI Taxonomy" id="231223"/>
    <lineage>
        <taxon>Eukaryota</taxon>
        <taxon>Metazoa</taxon>
        <taxon>Spiralia</taxon>
        <taxon>Lophotrochozoa</taxon>
        <taxon>Mollusca</taxon>
        <taxon>Gastropoda</taxon>
        <taxon>Heterobranchia</taxon>
        <taxon>Euthyneura</taxon>
        <taxon>Panpulmonata</taxon>
        <taxon>Sacoglossa</taxon>
        <taxon>Placobranchoidea</taxon>
        <taxon>Plakobranchidae</taxon>
        <taxon>Elysia</taxon>
    </lineage>
</organism>